<accession>A0A8J4C7T3</accession>
<sequence length="154" mass="16712">WDNIKIATCKCLLVKTNFEVIPLPAALAHSQQPSRTSEMSTSAELHSAAMEIPRLRCGAASSASERQPPRQQAQGGVALRRRNLIIAIILTAAFWVPVIRLFPLHVTDSFCYYATSPTAVAFYDFSLGSTGRSELPAFSGVSFFSRLFAASSSS</sequence>
<name>A0A8J4C7T3_9CHLO</name>
<reference evidence="2" key="1">
    <citation type="journal article" date="2021" name="Proc. Natl. Acad. Sci. U.S.A.">
        <title>Three genomes in the algal genus Volvox reveal the fate of a haploid sex-determining region after a transition to homothallism.</title>
        <authorList>
            <person name="Yamamoto K."/>
            <person name="Hamaji T."/>
            <person name="Kawai-Toyooka H."/>
            <person name="Matsuzaki R."/>
            <person name="Takahashi F."/>
            <person name="Nishimura Y."/>
            <person name="Kawachi M."/>
            <person name="Noguchi H."/>
            <person name="Minakuchi Y."/>
            <person name="Umen J.G."/>
            <person name="Toyoda A."/>
            <person name="Nozaki H."/>
        </authorList>
    </citation>
    <scope>NUCLEOTIDE SEQUENCE</scope>
    <source>
        <strain evidence="2">NIES-3786</strain>
    </source>
</reference>
<keyword evidence="1" id="KW-1133">Transmembrane helix</keyword>
<evidence type="ECO:0000313" key="2">
    <source>
        <dbReference type="EMBL" id="GIL76370.1"/>
    </source>
</evidence>
<comment type="caution">
    <text evidence="2">The sequence shown here is derived from an EMBL/GenBank/DDBJ whole genome shotgun (WGS) entry which is preliminary data.</text>
</comment>
<feature type="non-terminal residue" evidence="2">
    <location>
        <position position="154"/>
    </location>
</feature>
<proteinExistence type="predicted"/>
<keyword evidence="1" id="KW-0812">Transmembrane</keyword>
<dbReference type="EMBL" id="BNCP01000008">
    <property type="protein sequence ID" value="GIL76370.1"/>
    <property type="molecule type" value="Genomic_DNA"/>
</dbReference>
<keyword evidence="1" id="KW-0472">Membrane</keyword>
<dbReference type="AlphaFoldDB" id="A0A8J4C7T3"/>
<dbReference type="Proteomes" id="UP000747110">
    <property type="component" value="Unassembled WGS sequence"/>
</dbReference>
<gene>
    <name evidence="2" type="ORF">Vretifemale_5939</name>
</gene>
<organism evidence="2 3">
    <name type="scientific">Volvox reticuliferus</name>
    <dbReference type="NCBI Taxonomy" id="1737510"/>
    <lineage>
        <taxon>Eukaryota</taxon>
        <taxon>Viridiplantae</taxon>
        <taxon>Chlorophyta</taxon>
        <taxon>core chlorophytes</taxon>
        <taxon>Chlorophyceae</taxon>
        <taxon>CS clade</taxon>
        <taxon>Chlamydomonadales</taxon>
        <taxon>Volvocaceae</taxon>
        <taxon>Volvox</taxon>
    </lineage>
</organism>
<evidence type="ECO:0000256" key="1">
    <source>
        <dbReference type="SAM" id="Phobius"/>
    </source>
</evidence>
<evidence type="ECO:0000313" key="3">
    <source>
        <dbReference type="Proteomes" id="UP000747110"/>
    </source>
</evidence>
<feature type="transmembrane region" description="Helical" evidence="1">
    <location>
        <begin position="84"/>
        <end position="102"/>
    </location>
</feature>
<protein>
    <submittedName>
        <fullName evidence="2">Uncharacterized protein</fullName>
    </submittedName>
</protein>
<keyword evidence="3" id="KW-1185">Reference proteome</keyword>
<dbReference type="OrthoDB" id="534188at2759"/>